<dbReference type="Proteomes" id="UP000238442">
    <property type="component" value="Chromosome"/>
</dbReference>
<comment type="similarity">
    <text evidence="1">Belongs to the glycosyltransferase 2 family. WaaE/KdtX subfamily.</text>
</comment>
<dbReference type="InterPro" id="IPR029044">
    <property type="entry name" value="Nucleotide-diphossugar_trans"/>
</dbReference>
<proteinExistence type="inferred from homology"/>
<dbReference type="PANTHER" id="PTHR43630">
    <property type="entry name" value="POLY-BETA-1,6-N-ACETYL-D-GLUCOSAMINE SYNTHASE"/>
    <property type="match status" value="1"/>
</dbReference>
<dbReference type="InterPro" id="IPR001173">
    <property type="entry name" value="Glyco_trans_2-like"/>
</dbReference>
<evidence type="ECO:0000313" key="3">
    <source>
        <dbReference type="EMBL" id="AVI49795.1"/>
    </source>
</evidence>
<dbReference type="RefSeq" id="WP_105214088.1">
    <property type="nucleotide sequence ID" value="NZ_CP027062.1"/>
</dbReference>
<evidence type="ECO:0000256" key="1">
    <source>
        <dbReference type="ARBA" id="ARBA00038494"/>
    </source>
</evidence>
<organism evidence="3 4">
    <name type="scientific">Pukyongia salina</name>
    <dbReference type="NCBI Taxonomy" id="2094025"/>
    <lineage>
        <taxon>Bacteria</taxon>
        <taxon>Pseudomonadati</taxon>
        <taxon>Bacteroidota</taxon>
        <taxon>Flavobacteriia</taxon>
        <taxon>Flavobacteriales</taxon>
        <taxon>Flavobacteriaceae</taxon>
        <taxon>Pukyongia</taxon>
    </lineage>
</organism>
<dbReference type="EMBL" id="CP027062">
    <property type="protein sequence ID" value="AVI49795.1"/>
    <property type="molecule type" value="Genomic_DNA"/>
</dbReference>
<reference evidence="3 4" key="1">
    <citation type="submission" date="2018-02" db="EMBL/GenBank/DDBJ databases">
        <title>Genomic analysis of the strain RR4-38 isolated from a seawater recirculating aquaculture system.</title>
        <authorList>
            <person name="Kim Y.-S."/>
            <person name="Jang Y.H."/>
            <person name="Kim K.-H."/>
        </authorList>
    </citation>
    <scope>NUCLEOTIDE SEQUENCE [LARGE SCALE GENOMIC DNA]</scope>
    <source>
        <strain evidence="3 4">RR4-38</strain>
    </source>
</reference>
<keyword evidence="4" id="KW-1185">Reference proteome</keyword>
<protein>
    <submittedName>
        <fullName evidence="3">Glycosyltransferase family 2 protein</fullName>
    </submittedName>
</protein>
<sequence>MQSLSVIVPTFNEEAYIVDALRSVAFADEIILIDSYSTDNTVALAKPYITKLLQREFDNFSAQKNYALEHVSSDWVLFLDADERVTHSLEDEIKRTISHPKHGGYKINFPHFYMNRFLYHHSDDVLRLVKRAGAHFTGTVHEKLQCEGRIGKLKNHMLHYTYKGLEAYIEKKETYAWFQAEQLYKKGKKASWFHLWIKPSYRFFRSYILKGGFRDGIPGLTVAAVNAYGVFQRYVKLRLLHKGMR</sequence>
<dbReference type="SUPFAM" id="SSF53448">
    <property type="entry name" value="Nucleotide-diphospho-sugar transferases"/>
    <property type="match status" value="1"/>
</dbReference>
<dbReference type="PANTHER" id="PTHR43630:SF2">
    <property type="entry name" value="GLYCOSYLTRANSFERASE"/>
    <property type="match status" value="1"/>
</dbReference>
<gene>
    <name evidence="3" type="ORF">C5O00_00890</name>
</gene>
<dbReference type="GO" id="GO:0016740">
    <property type="term" value="F:transferase activity"/>
    <property type="evidence" value="ECO:0007669"/>
    <property type="project" value="UniProtKB-KW"/>
</dbReference>
<dbReference type="CDD" id="cd02511">
    <property type="entry name" value="Beta4Glucosyltransferase"/>
    <property type="match status" value="1"/>
</dbReference>
<keyword evidence="3" id="KW-0808">Transferase</keyword>
<dbReference type="Pfam" id="PF00535">
    <property type="entry name" value="Glycos_transf_2"/>
    <property type="match status" value="1"/>
</dbReference>
<feature type="domain" description="Glycosyltransferase 2-like" evidence="2">
    <location>
        <begin position="5"/>
        <end position="131"/>
    </location>
</feature>
<dbReference type="OrthoDB" id="9815923at2"/>
<dbReference type="AlphaFoldDB" id="A0A2S0HT27"/>
<dbReference type="Gene3D" id="3.90.550.10">
    <property type="entry name" value="Spore Coat Polysaccharide Biosynthesis Protein SpsA, Chain A"/>
    <property type="match status" value="1"/>
</dbReference>
<dbReference type="KEGG" id="aue:C5O00_00890"/>
<name>A0A2S0HT27_9FLAO</name>
<evidence type="ECO:0000259" key="2">
    <source>
        <dbReference type="Pfam" id="PF00535"/>
    </source>
</evidence>
<evidence type="ECO:0000313" key="4">
    <source>
        <dbReference type="Proteomes" id="UP000238442"/>
    </source>
</evidence>
<accession>A0A2S0HT27</accession>